<comment type="caution">
    <text evidence="6">The sequence shown here is derived from an EMBL/GenBank/DDBJ whole genome shotgun (WGS) entry which is preliminary data.</text>
</comment>
<proteinExistence type="inferred from homology"/>
<dbReference type="Proteomes" id="UP000597761">
    <property type="component" value="Unassembled WGS sequence"/>
</dbReference>
<gene>
    <name evidence="6" type="primary">uspC</name>
    <name evidence="6" type="ORF">GCM10011512_10850</name>
</gene>
<name>A0ABQ1NV68_9MICC</name>
<feature type="chain" id="PRO_5046261918" evidence="5">
    <location>
        <begin position="30"/>
        <end position="452"/>
    </location>
</feature>
<keyword evidence="4 5" id="KW-0732">Signal</keyword>
<feature type="signal peptide" evidence="5">
    <location>
        <begin position="1"/>
        <end position="29"/>
    </location>
</feature>
<dbReference type="CDD" id="cd13585">
    <property type="entry name" value="PBP2_TMBP_like"/>
    <property type="match status" value="1"/>
</dbReference>
<dbReference type="RefSeq" id="WP_188667205.1">
    <property type="nucleotide sequence ID" value="NZ_BMJI01000004.1"/>
</dbReference>
<reference evidence="7" key="1">
    <citation type="journal article" date="2019" name="Int. J. Syst. Evol. Microbiol.">
        <title>The Global Catalogue of Microorganisms (GCM) 10K type strain sequencing project: providing services to taxonomists for standard genome sequencing and annotation.</title>
        <authorList>
            <consortium name="The Broad Institute Genomics Platform"/>
            <consortium name="The Broad Institute Genome Sequencing Center for Infectious Disease"/>
            <person name="Wu L."/>
            <person name="Ma J."/>
        </authorList>
    </citation>
    <scope>NUCLEOTIDE SEQUENCE [LARGE SCALE GENOMIC DNA]</scope>
    <source>
        <strain evidence="7">CGMCC 1.15480</strain>
    </source>
</reference>
<keyword evidence="3" id="KW-0813">Transport</keyword>
<protein>
    <submittedName>
        <fullName evidence="6">Sugar ABC transporter substrate-binding protein</fullName>
    </submittedName>
</protein>
<evidence type="ECO:0000313" key="6">
    <source>
        <dbReference type="EMBL" id="GGC85798.1"/>
    </source>
</evidence>
<evidence type="ECO:0000256" key="2">
    <source>
        <dbReference type="ARBA" id="ARBA00008520"/>
    </source>
</evidence>
<evidence type="ECO:0000256" key="3">
    <source>
        <dbReference type="ARBA" id="ARBA00022448"/>
    </source>
</evidence>
<evidence type="ECO:0000256" key="1">
    <source>
        <dbReference type="ARBA" id="ARBA00004196"/>
    </source>
</evidence>
<dbReference type="PANTHER" id="PTHR43649">
    <property type="entry name" value="ARABINOSE-BINDING PROTEIN-RELATED"/>
    <property type="match status" value="1"/>
</dbReference>
<keyword evidence="7" id="KW-1185">Reference proteome</keyword>
<dbReference type="SUPFAM" id="SSF53850">
    <property type="entry name" value="Periplasmic binding protein-like II"/>
    <property type="match status" value="1"/>
</dbReference>
<dbReference type="Gene3D" id="3.40.190.10">
    <property type="entry name" value="Periplasmic binding protein-like II"/>
    <property type="match status" value="1"/>
</dbReference>
<dbReference type="EMBL" id="BMJI01000004">
    <property type="protein sequence ID" value="GGC85798.1"/>
    <property type="molecule type" value="Genomic_DNA"/>
</dbReference>
<evidence type="ECO:0000313" key="7">
    <source>
        <dbReference type="Proteomes" id="UP000597761"/>
    </source>
</evidence>
<comment type="similarity">
    <text evidence="2">Belongs to the bacterial solute-binding protein 1 family.</text>
</comment>
<dbReference type="Pfam" id="PF01547">
    <property type="entry name" value="SBP_bac_1"/>
    <property type="match status" value="1"/>
</dbReference>
<accession>A0ABQ1NV68</accession>
<evidence type="ECO:0000256" key="4">
    <source>
        <dbReference type="ARBA" id="ARBA00022729"/>
    </source>
</evidence>
<dbReference type="PROSITE" id="PS51257">
    <property type="entry name" value="PROKAR_LIPOPROTEIN"/>
    <property type="match status" value="1"/>
</dbReference>
<dbReference type="InterPro" id="IPR050490">
    <property type="entry name" value="Bact_solute-bd_prot1"/>
</dbReference>
<dbReference type="InterPro" id="IPR006059">
    <property type="entry name" value="SBP"/>
</dbReference>
<comment type="subcellular location">
    <subcellularLocation>
        <location evidence="1">Cell envelope</location>
    </subcellularLocation>
</comment>
<evidence type="ECO:0000256" key="5">
    <source>
        <dbReference type="SAM" id="SignalP"/>
    </source>
</evidence>
<sequence>MALFSRSRLTGLVAVAAGAVLALTGCSPAANDGGGGGSASSGASGQKTTVTVRLWDNQVQKAYDASFKEFSAKNPDITVKTVLVPWANYWDKLRADVSGGNADDISLMNASNFKAYADSGNLMEIGTAFDSEKKDWVDSSVQQYTYQGKLWGVPQLTDGGIAVYYNKKLVQQAGVDVSTLTWNPDASKDTLVAATKKLTKDAAGRTADQPGFDAGKVTQWGYNASQDLQAIYYNFIGSNGGKFEDGDRFAFASDESTQAFQYIVDLITKHKVAPSAANTNDNGDFARDQFLQGKMALFQSGLYNLKNVSDGATFDWGIAPLPAGPKGAVSVVNSVVAVGNAKSAHQDATIKVLQWLGSAEGSRFIGAEGAALPAVKSAQDSFNAYWKGKGVDPTPFAKAAEGDVIQAPSNAKFQAAQAAFHPIFNEIFLGRRDVASGLDAAEAAANKAAGQG</sequence>
<dbReference type="PANTHER" id="PTHR43649:SF31">
    <property type="entry name" value="SN-GLYCEROL-3-PHOSPHATE-BINDING PERIPLASMIC PROTEIN UGPB"/>
    <property type="match status" value="1"/>
</dbReference>
<organism evidence="6 7">
    <name type="scientific">Tersicoccus solisilvae</name>
    <dbReference type="NCBI Taxonomy" id="1882339"/>
    <lineage>
        <taxon>Bacteria</taxon>
        <taxon>Bacillati</taxon>
        <taxon>Actinomycetota</taxon>
        <taxon>Actinomycetes</taxon>
        <taxon>Micrococcales</taxon>
        <taxon>Micrococcaceae</taxon>
        <taxon>Tersicoccus</taxon>
    </lineage>
</organism>